<gene>
    <name evidence="4" type="ORF">KUDE01_006620</name>
</gene>
<sequence>MEADSDDSSGKSSDEDLQRSAQEEITELYFKFEVKEVLLCFFLHSSSVVCPGAPGDAAGAEHCVVPQCVCELIVPVWCVQVLFEMLREQSTVLSLSVCELGAEGRRRSFDLSVTAFLRRVALDSATCQDVYRVPVVYNGREPLHLVRSSETQNSDLLKVDFTKADPAGPSFKSLFHSTEQNLKVEVSSLDFLLHTKALLSTFSFLSSALPQRARAPLLRTGGRRGDPLRTQHRRHQSLDASVSMQAGGQTEVFSRLRDIVVSDLKPGIVHRKAVSIVGGQEVFSFRLSLFPGATEGGGYSDMEKVDGKVTLRLGCIQILYLHQFLMALLTSFSFQSASADETFVDHFQTAKAALSAATAQAAAQAALSVKDFAQKSFRLSMDIKLKAPLIIVPQNSSSQHALVMDLGLITVGNSFSLMPADGCPLPAVLEKMEVRLTQLKLSRTTLQPGSSHIEILQPINVELLVTRNMAASWFTKIPGVQVQGILRSLKMSLGEEDLGVLMKILVENIGEGSKTHSVDAKTQVAQERAGHPEQQVELSSNQTGSDSASHATNGALTENTVNVLLNFEIKEAAQLGINTKVRKFDTVATTFINQISLSCPEFKGPDGTLPLTASAIQANNDEQPSWVSALQTSLDAMQAKLENAQHNMDAKLDRIGSQMEEHLRGVREEMGQLREYMDKHGEDMKQGLDSFREETNRNFETAEAEMRAQKKDIEILEERTAGVEEWSTDVQDIITASLEQQTKLQDKLSDIEGRSRRNNVRIWGLKEGIEGDSVSEYVNRLIHKELGMSEDIKLEIQRAHRALALNPQPDKFPRAIIVNFLRFEVKENVIKTAWRTVMEVEGRRVTFDHDYSSEVAAKRRKYAGLKRILKDKGIRFQSPMDTLRVYWNEGTMLYKSAQDAARAMRQRGWQVPDSREERPTLLQRLEAARKWTRLRRRERGDNNETRVREDRHRIGGADE</sequence>
<dbReference type="GO" id="GO:0006623">
    <property type="term" value="P:protein targeting to vacuole"/>
    <property type="evidence" value="ECO:0007669"/>
    <property type="project" value="TreeGrafter"/>
</dbReference>
<dbReference type="Gene3D" id="3.30.70.1820">
    <property type="entry name" value="L1 transposable element, RRM domain"/>
    <property type="match status" value="1"/>
</dbReference>
<dbReference type="PANTHER" id="PTHR16166">
    <property type="entry name" value="VACUOLAR PROTEIN SORTING-ASSOCIATED PROTEIN VPS13"/>
    <property type="match status" value="1"/>
</dbReference>
<feature type="region of interest" description="Disordered" evidence="2">
    <location>
        <begin position="935"/>
        <end position="959"/>
    </location>
</feature>
<dbReference type="Pfam" id="PF25033">
    <property type="entry name" value="VPS13_M"/>
    <property type="match status" value="1"/>
</dbReference>
<feature type="region of interest" description="Disordered" evidence="2">
    <location>
        <begin position="218"/>
        <end position="241"/>
    </location>
</feature>
<reference evidence="4" key="1">
    <citation type="submission" date="2023-04" db="EMBL/GenBank/DDBJ databases">
        <title>Chromosome-level genome of Chaenocephalus aceratus.</title>
        <authorList>
            <person name="Park H."/>
        </authorList>
    </citation>
    <scope>NUCLEOTIDE SEQUENCE</scope>
    <source>
        <strain evidence="4">DE</strain>
        <tissue evidence="4">Muscle</tissue>
    </source>
</reference>
<feature type="region of interest" description="Disordered" evidence="2">
    <location>
        <begin position="516"/>
        <end position="553"/>
    </location>
</feature>
<dbReference type="InterPro" id="IPR056747">
    <property type="entry name" value="VPS13-like_M"/>
</dbReference>
<dbReference type="GO" id="GO:0007005">
    <property type="term" value="P:mitochondrion organization"/>
    <property type="evidence" value="ECO:0007669"/>
    <property type="project" value="TreeGrafter"/>
</dbReference>
<organism evidence="4 5">
    <name type="scientific">Dissostichus eleginoides</name>
    <name type="common">Patagonian toothfish</name>
    <name type="synonym">Dissostichus amissus</name>
    <dbReference type="NCBI Taxonomy" id="100907"/>
    <lineage>
        <taxon>Eukaryota</taxon>
        <taxon>Metazoa</taxon>
        <taxon>Chordata</taxon>
        <taxon>Craniata</taxon>
        <taxon>Vertebrata</taxon>
        <taxon>Euteleostomi</taxon>
        <taxon>Actinopterygii</taxon>
        <taxon>Neopterygii</taxon>
        <taxon>Teleostei</taxon>
        <taxon>Neoteleostei</taxon>
        <taxon>Acanthomorphata</taxon>
        <taxon>Eupercaria</taxon>
        <taxon>Perciformes</taxon>
        <taxon>Notothenioidei</taxon>
        <taxon>Nototheniidae</taxon>
        <taxon>Dissostichus</taxon>
    </lineage>
</organism>
<keyword evidence="5" id="KW-1185">Reference proteome</keyword>
<accession>A0AAD9B2M2</accession>
<evidence type="ECO:0000313" key="4">
    <source>
        <dbReference type="EMBL" id="KAK1874873.1"/>
    </source>
</evidence>
<dbReference type="Proteomes" id="UP001228049">
    <property type="component" value="Unassembled WGS sequence"/>
</dbReference>
<comment type="caution">
    <text evidence="4">The sequence shown here is derived from an EMBL/GenBank/DDBJ whole genome shotgun (WGS) entry which is preliminary data.</text>
</comment>
<keyword evidence="1" id="KW-0175">Coiled coil</keyword>
<protein>
    <submittedName>
        <fullName evidence="4">Vacuolar protein sorting-associated protein 13C</fullName>
    </submittedName>
</protein>
<evidence type="ECO:0000256" key="2">
    <source>
        <dbReference type="SAM" id="MobiDB-lite"/>
    </source>
</evidence>
<feature type="coiled-coil region" evidence="1">
    <location>
        <begin position="627"/>
        <end position="654"/>
    </location>
</feature>
<dbReference type="EMBL" id="JASDAP010000488">
    <property type="protein sequence ID" value="KAK1874873.1"/>
    <property type="molecule type" value="Genomic_DNA"/>
</dbReference>
<feature type="domain" description="VPS13-like middle region" evidence="3">
    <location>
        <begin position="237"/>
        <end position="580"/>
    </location>
</feature>
<dbReference type="PANTHER" id="PTHR16166:SF125">
    <property type="entry name" value="INTERMEMBRANE LIPID TRANSFER PROTEIN VPS13C"/>
    <property type="match status" value="1"/>
</dbReference>
<dbReference type="AlphaFoldDB" id="A0AAD9B2M2"/>
<dbReference type="GO" id="GO:0045053">
    <property type="term" value="P:protein retention in Golgi apparatus"/>
    <property type="evidence" value="ECO:0007669"/>
    <property type="project" value="TreeGrafter"/>
</dbReference>
<evidence type="ECO:0000256" key="1">
    <source>
        <dbReference type="SAM" id="Coils"/>
    </source>
</evidence>
<feature type="coiled-coil region" evidence="1">
    <location>
        <begin position="692"/>
        <end position="719"/>
    </location>
</feature>
<feature type="compositionally biased region" description="Basic and acidic residues" evidence="2">
    <location>
        <begin position="938"/>
        <end position="959"/>
    </location>
</feature>
<feature type="compositionally biased region" description="Polar residues" evidence="2">
    <location>
        <begin position="536"/>
        <end position="553"/>
    </location>
</feature>
<name>A0AAD9B2M2_DISEL</name>
<dbReference type="InterPro" id="IPR026847">
    <property type="entry name" value="VPS13"/>
</dbReference>
<evidence type="ECO:0000313" key="5">
    <source>
        <dbReference type="Proteomes" id="UP001228049"/>
    </source>
</evidence>
<evidence type="ECO:0000259" key="3">
    <source>
        <dbReference type="Pfam" id="PF25033"/>
    </source>
</evidence>
<proteinExistence type="predicted"/>